<dbReference type="SUPFAM" id="SSF46609">
    <property type="entry name" value="Fe,Mn superoxide dismutase (SOD), N-terminal domain"/>
    <property type="match status" value="1"/>
</dbReference>
<dbReference type="PANTHER" id="PTHR43595:SF2">
    <property type="entry name" value="SMALL RIBOSOMAL SUBUNIT PROTEIN MS42"/>
    <property type="match status" value="1"/>
</dbReference>
<dbReference type="AlphaFoldDB" id="A0A8J2SSB3"/>
<dbReference type="PROSITE" id="PS00088">
    <property type="entry name" value="SOD_MN"/>
    <property type="match status" value="1"/>
</dbReference>
<evidence type="ECO:0000313" key="10">
    <source>
        <dbReference type="EMBL" id="CAH0373337.1"/>
    </source>
</evidence>
<evidence type="ECO:0000256" key="5">
    <source>
        <dbReference type="ARBA" id="ARBA00022723"/>
    </source>
</evidence>
<comment type="cofactor">
    <cofactor evidence="1">
        <name>Fe cation</name>
        <dbReference type="ChEBI" id="CHEBI:24875"/>
    </cofactor>
</comment>
<dbReference type="Pfam" id="PF00081">
    <property type="entry name" value="Sod_Fe_N"/>
    <property type="match status" value="1"/>
</dbReference>
<sequence>AARRLRQRFRSACKLRPSLGSRRSAMKLVVALALPAAALRPVKVTMSAAQNRRAFVIGGTAAAAAAATKANAYSLPDLPYAYDALEPSIDAATMKFHHGARPAYRDHHATYVAGINGKLDEKDQPPIADLMKIRAQAKDKGYNNAGGGVYNHDMFWQAMAPKGKGGAPSAALAAAIDKSFGSMDKMKEEWEALAAPASTFGSGWVWLYVKGKDLKMGNTPNQDNPLMKGANVEGIPILGIDVWEHAYYLKYQNRRPEYVKAFWDVVNWNQVSAWYDDALAGKAPQF</sequence>
<dbReference type="Gene3D" id="3.55.40.20">
    <property type="entry name" value="Iron/manganese superoxide dismutase, C-terminal domain"/>
    <property type="match status" value="1"/>
</dbReference>
<dbReference type="Proteomes" id="UP000789595">
    <property type="component" value="Unassembled WGS sequence"/>
</dbReference>
<comment type="caution">
    <text evidence="10">The sequence shown here is derived from an EMBL/GenBank/DDBJ whole genome shotgun (WGS) entry which is preliminary data.</text>
</comment>
<evidence type="ECO:0000256" key="2">
    <source>
        <dbReference type="ARBA" id="ARBA00008714"/>
    </source>
</evidence>
<dbReference type="GO" id="GO:0004784">
    <property type="term" value="F:superoxide dismutase activity"/>
    <property type="evidence" value="ECO:0007669"/>
    <property type="project" value="UniProtKB-EC"/>
</dbReference>
<keyword evidence="5" id="KW-0479">Metal-binding</keyword>
<keyword evidence="7" id="KW-0408">Iron</keyword>
<dbReference type="InterPro" id="IPR001189">
    <property type="entry name" value="Mn/Fe_SOD"/>
</dbReference>
<evidence type="ECO:0000259" key="8">
    <source>
        <dbReference type="Pfam" id="PF00081"/>
    </source>
</evidence>
<evidence type="ECO:0000256" key="7">
    <source>
        <dbReference type="ARBA" id="ARBA00023004"/>
    </source>
</evidence>
<dbReference type="GO" id="GO:0046872">
    <property type="term" value="F:metal ion binding"/>
    <property type="evidence" value="ECO:0007669"/>
    <property type="project" value="UniProtKB-KW"/>
</dbReference>
<dbReference type="InterPro" id="IPR019832">
    <property type="entry name" value="Mn/Fe_SOD_C"/>
</dbReference>
<dbReference type="PRINTS" id="PR01703">
    <property type="entry name" value="MNSODISMTASE"/>
</dbReference>
<keyword evidence="11" id="KW-1185">Reference proteome</keyword>
<dbReference type="EC" id="1.15.1.1" evidence="3"/>
<evidence type="ECO:0000313" key="11">
    <source>
        <dbReference type="Proteomes" id="UP000789595"/>
    </source>
</evidence>
<dbReference type="InterPro" id="IPR019833">
    <property type="entry name" value="Mn/Fe_SOD_BS"/>
</dbReference>
<evidence type="ECO:0000256" key="6">
    <source>
        <dbReference type="ARBA" id="ARBA00023002"/>
    </source>
</evidence>
<protein>
    <recommendedName>
        <fullName evidence="4">Superoxide dismutase [Fe]</fullName>
        <ecNumber evidence="3">1.15.1.1</ecNumber>
    </recommendedName>
</protein>
<dbReference type="Pfam" id="PF02777">
    <property type="entry name" value="Sod_Fe_C"/>
    <property type="match status" value="1"/>
</dbReference>
<feature type="non-terminal residue" evidence="10">
    <location>
        <position position="1"/>
    </location>
</feature>
<dbReference type="OrthoDB" id="239262at2759"/>
<dbReference type="InterPro" id="IPR036314">
    <property type="entry name" value="SOD_C_sf"/>
</dbReference>
<feature type="domain" description="Manganese/iron superoxide dismutase C-terminal" evidence="9">
    <location>
        <begin position="168"/>
        <end position="272"/>
    </location>
</feature>
<reference evidence="10" key="1">
    <citation type="submission" date="2021-11" db="EMBL/GenBank/DDBJ databases">
        <authorList>
            <consortium name="Genoscope - CEA"/>
            <person name="William W."/>
        </authorList>
    </citation>
    <scope>NUCLEOTIDE SEQUENCE</scope>
</reference>
<organism evidence="10 11">
    <name type="scientific">Pelagomonas calceolata</name>
    <dbReference type="NCBI Taxonomy" id="35677"/>
    <lineage>
        <taxon>Eukaryota</taxon>
        <taxon>Sar</taxon>
        <taxon>Stramenopiles</taxon>
        <taxon>Ochrophyta</taxon>
        <taxon>Pelagophyceae</taxon>
        <taxon>Pelagomonadales</taxon>
        <taxon>Pelagomonadaceae</taxon>
        <taxon>Pelagomonas</taxon>
    </lineage>
</organism>
<dbReference type="InterPro" id="IPR036324">
    <property type="entry name" value="Mn/Fe_SOD_N_sf"/>
</dbReference>
<feature type="domain" description="Manganese/iron superoxide dismutase N-terminal" evidence="8">
    <location>
        <begin position="73"/>
        <end position="160"/>
    </location>
</feature>
<dbReference type="SUPFAM" id="SSF54719">
    <property type="entry name" value="Fe,Mn superoxide dismutase (SOD), C-terminal domain"/>
    <property type="match status" value="1"/>
</dbReference>
<dbReference type="InterPro" id="IPR019831">
    <property type="entry name" value="Mn/Fe_SOD_N"/>
</dbReference>
<comment type="similarity">
    <text evidence="2">Belongs to the iron/manganese superoxide dismutase family.</text>
</comment>
<evidence type="ECO:0000256" key="3">
    <source>
        <dbReference type="ARBA" id="ARBA00012682"/>
    </source>
</evidence>
<evidence type="ECO:0000256" key="4">
    <source>
        <dbReference type="ARBA" id="ARBA00014767"/>
    </source>
</evidence>
<accession>A0A8J2SSB3</accession>
<dbReference type="GO" id="GO:0005737">
    <property type="term" value="C:cytoplasm"/>
    <property type="evidence" value="ECO:0007669"/>
    <property type="project" value="TreeGrafter"/>
</dbReference>
<keyword evidence="6" id="KW-0560">Oxidoreductase</keyword>
<name>A0A8J2SSB3_9STRA</name>
<proteinExistence type="inferred from homology"/>
<evidence type="ECO:0000256" key="1">
    <source>
        <dbReference type="ARBA" id="ARBA00001962"/>
    </source>
</evidence>
<dbReference type="PANTHER" id="PTHR43595">
    <property type="entry name" value="37S RIBOSOMAL PROTEIN S26, MITOCHONDRIAL"/>
    <property type="match status" value="1"/>
</dbReference>
<dbReference type="Gene3D" id="1.10.287.990">
    <property type="entry name" value="Fe,Mn superoxide dismutase (SOD) domain"/>
    <property type="match status" value="1"/>
</dbReference>
<dbReference type="EMBL" id="CAKKNE010000004">
    <property type="protein sequence ID" value="CAH0373337.1"/>
    <property type="molecule type" value="Genomic_DNA"/>
</dbReference>
<gene>
    <name evidence="10" type="ORF">PECAL_4P05270</name>
</gene>
<evidence type="ECO:0000259" key="9">
    <source>
        <dbReference type="Pfam" id="PF02777"/>
    </source>
</evidence>